<keyword evidence="1" id="KW-0805">Transcription regulation</keyword>
<dbReference type="InterPro" id="IPR011990">
    <property type="entry name" value="TPR-like_helical_dom_sf"/>
</dbReference>
<dbReference type="Gene3D" id="3.40.50.300">
    <property type="entry name" value="P-loop containing nucleotide triphosphate hydrolases"/>
    <property type="match status" value="1"/>
</dbReference>
<dbReference type="EMBL" id="SHLC01000001">
    <property type="protein sequence ID" value="RZU64214.1"/>
    <property type="molecule type" value="Genomic_DNA"/>
</dbReference>
<evidence type="ECO:0000313" key="6">
    <source>
        <dbReference type="Proteomes" id="UP000291483"/>
    </source>
</evidence>
<keyword evidence="6" id="KW-1185">Reference proteome</keyword>
<dbReference type="CDD" id="cd06170">
    <property type="entry name" value="LuxR_C_like"/>
    <property type="match status" value="1"/>
</dbReference>
<dbReference type="SUPFAM" id="SSF52540">
    <property type="entry name" value="P-loop containing nucleoside triphosphate hydrolases"/>
    <property type="match status" value="1"/>
</dbReference>
<reference evidence="5 6" key="1">
    <citation type="submission" date="2019-02" db="EMBL/GenBank/DDBJ databases">
        <title>Sequencing the genomes of 1000 actinobacteria strains.</title>
        <authorList>
            <person name="Klenk H.-P."/>
        </authorList>
    </citation>
    <scope>NUCLEOTIDE SEQUENCE [LARGE SCALE GENOMIC DNA]</scope>
    <source>
        <strain evidence="5 6">DSM 18319</strain>
    </source>
</reference>
<dbReference type="SUPFAM" id="SSF48452">
    <property type="entry name" value="TPR-like"/>
    <property type="match status" value="1"/>
</dbReference>
<organism evidence="5 6">
    <name type="scientific">Microterricola gilva</name>
    <dbReference type="NCBI Taxonomy" id="393267"/>
    <lineage>
        <taxon>Bacteria</taxon>
        <taxon>Bacillati</taxon>
        <taxon>Actinomycetota</taxon>
        <taxon>Actinomycetes</taxon>
        <taxon>Micrococcales</taxon>
        <taxon>Microbacteriaceae</taxon>
        <taxon>Microterricola</taxon>
    </lineage>
</organism>
<dbReference type="InterPro" id="IPR041664">
    <property type="entry name" value="AAA_16"/>
</dbReference>
<dbReference type="PROSITE" id="PS00622">
    <property type="entry name" value="HTH_LUXR_1"/>
    <property type="match status" value="1"/>
</dbReference>
<dbReference type="Pfam" id="PF00196">
    <property type="entry name" value="GerE"/>
    <property type="match status" value="1"/>
</dbReference>
<dbReference type="SUPFAM" id="SSF46894">
    <property type="entry name" value="C-terminal effector domain of the bipartite response regulators"/>
    <property type="match status" value="1"/>
</dbReference>
<gene>
    <name evidence="5" type="ORF">EV379_0508</name>
</gene>
<sequence>MKRHTFGDVSARAEQLRRAQQIVEASLSTGTSGTLLVSGLSGMGKTSLLHAITPAGKPWKVVRFKADAYEAKLPFAAIERLLHQLRTTQEHEPVADAAAHPRRFAALLLGEFDRKRHPVFLVIDDAQWLDPQSAMALRFAINRLIDGRFFAAVASRPMTEPNALLELLNELDGRSEQNAELIVDPLTTEQVQVVAARLLNRGISQHSARELREATGGSPALLSAAMALTGDIDSFAADAGIWEVPIPLIDAARNPFARLTAAAPEAGTNVAQICSVLRDPVELRVMEDIAASLGLAVDADEAAAAGLIAQRRWRGEIWVAPSHDLLAHAVQQSMSADLVLAIHRAAGDAVEGRRGLRHSLAAASRVDDALQDRVRTIVRGVSTPAQADEAIGYLRRVLALSQAGPEHDDVLIGLAMVAMRFRRQQLVLDLLPEFEALPPSAMAAAIAVEMFAVAGRLPEALAAAATVHAPDPQCDTAEDRILRAYIAAVSAQFLLMMDDMASIPAQVAVARRRVDEVLPGDVEAARERVRWMYSADRQHMRLLGWTVTSAARSGQREVFLAALGELGQLIAEAQPSPELVDVLVTRAGILMQMGDVEAVHSDMLTARAVLEQFPHAWTAGHVRVILTHVNYLLGDWEGSLAGADTAVSLAMDETAYTVRPVTHFAAALVRASRGEAAEVAALLEAGERSRISQHETYESAMAAVVSAELARAMGDPGAQLRACSDPALRTLSSTTHGWMSYRVEALAALGRVAEARTALDEVREASAVRWQPYYGSMLWLEARVEDAADRQKTANALYRQAIAEPSAALFPFPLARARADFGRFLLRVGDPAGAREQLERAAEVFARLGAAPDLERTLALLERAGGNGAGVPGDPFAPLTARERQIAHQASHGHTNREIAESLFLSVTTVNFHMRNVLPKLGLDSRRQLRSLARSR</sequence>
<keyword evidence="3" id="KW-0804">Transcription</keyword>
<dbReference type="GO" id="GO:0003677">
    <property type="term" value="F:DNA binding"/>
    <property type="evidence" value="ECO:0007669"/>
    <property type="project" value="UniProtKB-KW"/>
</dbReference>
<dbReference type="PRINTS" id="PR00038">
    <property type="entry name" value="HTHLUXR"/>
</dbReference>
<dbReference type="Pfam" id="PF13191">
    <property type="entry name" value="AAA_16"/>
    <property type="match status" value="1"/>
</dbReference>
<dbReference type="PROSITE" id="PS50043">
    <property type="entry name" value="HTH_LUXR_2"/>
    <property type="match status" value="1"/>
</dbReference>
<dbReference type="GO" id="GO:0006355">
    <property type="term" value="P:regulation of DNA-templated transcription"/>
    <property type="evidence" value="ECO:0007669"/>
    <property type="project" value="InterPro"/>
</dbReference>
<accession>A0A4Q8AII8</accession>
<evidence type="ECO:0000259" key="4">
    <source>
        <dbReference type="PROSITE" id="PS50043"/>
    </source>
</evidence>
<dbReference type="InterPro" id="IPR016032">
    <property type="entry name" value="Sig_transdc_resp-reg_C-effctor"/>
</dbReference>
<dbReference type="InterPro" id="IPR036388">
    <property type="entry name" value="WH-like_DNA-bd_sf"/>
</dbReference>
<dbReference type="PANTHER" id="PTHR44688:SF16">
    <property type="entry name" value="DNA-BINDING TRANSCRIPTIONAL ACTIVATOR DEVR_DOSR"/>
    <property type="match status" value="1"/>
</dbReference>
<dbReference type="InterPro" id="IPR027417">
    <property type="entry name" value="P-loop_NTPase"/>
</dbReference>
<dbReference type="OrthoDB" id="134933at2"/>
<protein>
    <submittedName>
        <fullName evidence="5">Regulatory LuxR family protein</fullName>
    </submittedName>
</protein>
<proteinExistence type="predicted"/>
<feature type="domain" description="HTH luxR-type" evidence="4">
    <location>
        <begin position="872"/>
        <end position="936"/>
    </location>
</feature>
<dbReference type="RefSeq" id="WP_130504754.1">
    <property type="nucleotide sequence ID" value="NZ_SHLC01000001.1"/>
</dbReference>
<dbReference type="AlphaFoldDB" id="A0A4Q8AII8"/>
<dbReference type="PANTHER" id="PTHR44688">
    <property type="entry name" value="DNA-BINDING TRANSCRIPTIONAL ACTIVATOR DEVR_DOSR"/>
    <property type="match status" value="1"/>
</dbReference>
<dbReference type="SMART" id="SM00421">
    <property type="entry name" value="HTH_LUXR"/>
    <property type="match status" value="1"/>
</dbReference>
<evidence type="ECO:0000256" key="1">
    <source>
        <dbReference type="ARBA" id="ARBA00023015"/>
    </source>
</evidence>
<evidence type="ECO:0000256" key="2">
    <source>
        <dbReference type="ARBA" id="ARBA00023125"/>
    </source>
</evidence>
<dbReference type="Proteomes" id="UP000291483">
    <property type="component" value="Unassembled WGS sequence"/>
</dbReference>
<comment type="caution">
    <text evidence="5">The sequence shown here is derived from an EMBL/GenBank/DDBJ whole genome shotgun (WGS) entry which is preliminary data.</text>
</comment>
<evidence type="ECO:0000313" key="5">
    <source>
        <dbReference type="EMBL" id="RZU64214.1"/>
    </source>
</evidence>
<dbReference type="Gene3D" id="1.10.10.10">
    <property type="entry name" value="Winged helix-like DNA-binding domain superfamily/Winged helix DNA-binding domain"/>
    <property type="match status" value="1"/>
</dbReference>
<dbReference type="InterPro" id="IPR000792">
    <property type="entry name" value="Tscrpt_reg_LuxR_C"/>
</dbReference>
<name>A0A4Q8AII8_9MICO</name>
<evidence type="ECO:0000256" key="3">
    <source>
        <dbReference type="ARBA" id="ARBA00023163"/>
    </source>
</evidence>
<dbReference type="Gene3D" id="1.25.40.10">
    <property type="entry name" value="Tetratricopeptide repeat domain"/>
    <property type="match status" value="1"/>
</dbReference>
<keyword evidence="2" id="KW-0238">DNA-binding</keyword>